<evidence type="ECO:0000256" key="3">
    <source>
        <dbReference type="ARBA" id="ARBA00022821"/>
    </source>
</evidence>
<evidence type="ECO:0000256" key="2">
    <source>
        <dbReference type="ARBA" id="ARBA00022741"/>
    </source>
</evidence>
<reference evidence="6" key="2">
    <citation type="submission" date="2020-03" db="EMBL/GenBank/DDBJ databases">
        <title>Walnut 2.0.</title>
        <authorList>
            <person name="Marrano A."/>
            <person name="Britton M."/>
            <person name="Zimin A.V."/>
            <person name="Zaini P.A."/>
            <person name="Workman R."/>
            <person name="Puiu D."/>
            <person name="Bianco L."/>
            <person name="Allen B.J."/>
            <person name="Troggio M."/>
            <person name="Leslie C.A."/>
            <person name="Timp W."/>
            <person name="Dendekar A."/>
            <person name="Salzberg S.L."/>
            <person name="Neale D.B."/>
        </authorList>
    </citation>
    <scope>NUCLEOTIDE SEQUENCE</scope>
    <source>
        <tissue evidence="6">Leaves</tissue>
    </source>
</reference>
<dbReference type="InterPro" id="IPR002182">
    <property type="entry name" value="NB-ARC"/>
</dbReference>
<dbReference type="GO" id="GO:0043531">
    <property type="term" value="F:ADP binding"/>
    <property type="evidence" value="ECO:0007669"/>
    <property type="project" value="InterPro"/>
</dbReference>
<dbReference type="InterPro" id="IPR003593">
    <property type="entry name" value="AAA+_ATPase"/>
</dbReference>
<dbReference type="InterPro" id="IPR027417">
    <property type="entry name" value="P-loop_NTPase"/>
</dbReference>
<dbReference type="SUPFAM" id="SSF52540">
    <property type="entry name" value="P-loop containing nucleoside triphosphate hydrolases"/>
    <property type="match status" value="1"/>
</dbReference>
<name>A0A834CKA6_JUGRE</name>
<evidence type="ECO:0000256" key="1">
    <source>
        <dbReference type="ARBA" id="ARBA00008894"/>
    </source>
</evidence>
<comment type="caution">
    <text evidence="6">The sequence shown here is derived from an EMBL/GenBank/DDBJ whole genome shotgun (WGS) entry which is preliminary data.</text>
</comment>
<keyword evidence="4" id="KW-0067">ATP-binding</keyword>
<dbReference type="InterPro" id="IPR042197">
    <property type="entry name" value="Apaf_helical"/>
</dbReference>
<dbReference type="Gene3D" id="1.10.8.430">
    <property type="entry name" value="Helical domain of apoptotic protease-activating factors"/>
    <property type="match status" value="1"/>
</dbReference>
<gene>
    <name evidence="6" type="ORF">F2P56_019486</name>
</gene>
<dbReference type="Gene3D" id="3.80.10.10">
    <property type="entry name" value="Ribonuclease Inhibitor"/>
    <property type="match status" value="3"/>
</dbReference>
<dbReference type="GO" id="GO:0005524">
    <property type="term" value="F:ATP binding"/>
    <property type="evidence" value="ECO:0007669"/>
    <property type="project" value="UniProtKB-KW"/>
</dbReference>
<dbReference type="InterPro" id="IPR057135">
    <property type="entry name" value="At4g27190-like_LRR"/>
</dbReference>
<evidence type="ECO:0000313" key="6">
    <source>
        <dbReference type="EMBL" id="KAF5463584.1"/>
    </source>
</evidence>
<evidence type="ECO:0000256" key="4">
    <source>
        <dbReference type="ARBA" id="ARBA00022840"/>
    </source>
</evidence>
<dbReference type="SMART" id="SM00382">
    <property type="entry name" value="AAA"/>
    <property type="match status" value="1"/>
</dbReference>
<evidence type="ECO:0000259" key="5">
    <source>
        <dbReference type="SMART" id="SM00382"/>
    </source>
</evidence>
<dbReference type="PANTHER" id="PTHR33463">
    <property type="entry name" value="NB-ARC DOMAIN-CONTAINING PROTEIN-RELATED"/>
    <property type="match status" value="1"/>
</dbReference>
<comment type="similarity">
    <text evidence="1">Belongs to the disease resistance NB-LRR family.</text>
</comment>
<dbReference type="Pfam" id="PF00931">
    <property type="entry name" value="NB-ARC"/>
    <property type="match status" value="1"/>
</dbReference>
<dbReference type="EMBL" id="LIHL02000008">
    <property type="protein sequence ID" value="KAF5463584.1"/>
    <property type="molecule type" value="Genomic_DNA"/>
</dbReference>
<dbReference type="InterPro" id="IPR032675">
    <property type="entry name" value="LRR_dom_sf"/>
</dbReference>
<dbReference type="Proteomes" id="UP000619265">
    <property type="component" value="Unassembled WGS sequence"/>
</dbReference>
<feature type="domain" description="AAA+ ATPase" evidence="5">
    <location>
        <begin position="169"/>
        <end position="302"/>
    </location>
</feature>
<dbReference type="GO" id="GO:0006952">
    <property type="term" value="P:defense response"/>
    <property type="evidence" value="ECO:0007669"/>
    <property type="project" value="UniProtKB-KW"/>
</dbReference>
<reference evidence="6" key="1">
    <citation type="submission" date="2015-10" db="EMBL/GenBank/DDBJ databases">
        <authorList>
            <person name="Martinez-Garcia P.J."/>
            <person name="Crepeau M.W."/>
            <person name="Puiu D."/>
            <person name="Gonzalez-Ibeas D."/>
            <person name="Whalen J."/>
            <person name="Stevens K."/>
            <person name="Paul R."/>
            <person name="Butterfield T."/>
            <person name="Britton M."/>
            <person name="Reagan R."/>
            <person name="Chakraborty S."/>
            <person name="Walawage S.L."/>
            <person name="Vasquez-Gross H.A."/>
            <person name="Cardeno C."/>
            <person name="Famula R."/>
            <person name="Pratt K."/>
            <person name="Kuruganti S."/>
            <person name="Aradhya M.K."/>
            <person name="Leslie C.A."/>
            <person name="Dandekar A.M."/>
            <person name="Salzberg S.L."/>
            <person name="Wegrzyn J.L."/>
            <person name="Langley C.H."/>
            <person name="Neale D.B."/>
        </authorList>
    </citation>
    <scope>NUCLEOTIDE SEQUENCE</scope>
    <source>
        <tissue evidence="6">Leaves</tissue>
    </source>
</reference>
<keyword evidence="2" id="KW-0547">Nucleotide-binding</keyword>
<organism evidence="6 7">
    <name type="scientific">Juglans regia</name>
    <name type="common">English walnut</name>
    <dbReference type="NCBI Taxonomy" id="51240"/>
    <lineage>
        <taxon>Eukaryota</taxon>
        <taxon>Viridiplantae</taxon>
        <taxon>Streptophyta</taxon>
        <taxon>Embryophyta</taxon>
        <taxon>Tracheophyta</taxon>
        <taxon>Spermatophyta</taxon>
        <taxon>Magnoliopsida</taxon>
        <taxon>eudicotyledons</taxon>
        <taxon>Gunneridae</taxon>
        <taxon>Pentapetalae</taxon>
        <taxon>rosids</taxon>
        <taxon>fabids</taxon>
        <taxon>Fagales</taxon>
        <taxon>Juglandaceae</taxon>
        <taxon>Juglans</taxon>
    </lineage>
</organism>
<dbReference type="Gramene" id="Jr08_23040_p1">
    <property type="protein sequence ID" value="cds.Jr08_23040_p1"/>
    <property type="gene ID" value="Jr08_23040"/>
</dbReference>
<dbReference type="InterPro" id="IPR050905">
    <property type="entry name" value="Plant_NBS-LRR"/>
</dbReference>
<dbReference type="Pfam" id="PF23247">
    <property type="entry name" value="LRR_RPS2"/>
    <property type="match status" value="4"/>
</dbReference>
<proteinExistence type="inferred from homology"/>
<dbReference type="PRINTS" id="PR00364">
    <property type="entry name" value="DISEASERSIST"/>
</dbReference>
<sequence length="1653" mass="188949">MEEIVIAVLAKIAECTVQPVGRWLCYSCHYKSNMEYLNNQEMRLRDAQKEVERKVKTDSDNGNEIKDNAKMWLEKVDNIIKKLGGGEEAESRNSNPSCLNLKQRHQMSRKAKQMVRNIAKILEEGKFVDGVSHCPAVQDRVTPRNMDYMNFDSRISITKRIMEALGDANINKIGVWGSAGVGKSTLMKEIFRKAKEESLFDEVALANVTESPNLSQIQEEIANMLDLKLDPNCKTEMVRAGHLRARLEKDKEKKILVILDDIWKRLDLEEIGIIPSERCKVLLTSRDRHVLASEMVNEENSFKLDTLGEEEAWKLFEKMAGDFTKEDLDLRNTAIKVAKACGGLPIALVTVSRALKNKNLRIWKDALVQLTKSTPEHDTEIWSPVYSCIQLSYNHLVGRELKSLFLLCAQQGYYISYRDLLRYGFGLRDLLRYDFGLCLFRGIDTLDETRNRLENLVSKLQDACLLLQSPRSSEEFYMHDLVRHVATMIASDDDHNMFVMRGDGGQKAWPDVDSLKRCEALSIHDGDHIHKYSNKIECPKLRYFHVQCKPRYLKTPSISLQGMDKLEDIFFQGMDKLEVLSLTNIQLSSLLPLTNLQTLCLDGCELGDIHWIGELKTLVILSLTRSDISNLPREIGSLIGLRLLDLTDCSKLKVIPPNVLSSLVKLEELYMRNIKVQWEVEGPNNEGKNASLVELKKLSYLITLEIDIEDDAYNLPKDLFSKELERYKICIGHIRDPYYRYRGEEAGFSRSLELALNMSNFQLDFGIKMLLKRTEYIYLDESDNTKSVLYELDREDFQQLKHLHILHSWHLPELRTSFKNLKVLRVEDCEKLRFIFSSSIARGLSLLEKLKITRCNNVGAIFVKGEDGIEEAGDLMLFSRLQTLHLRDLPKLVSFLSTRETNSEGNGHDLQVPLLHHQLSFPSLKKLHLQHLPKIKHVWSNVNGCESLKSLKIEDCGVMEEIVAREDGTDPTTRFLFPSLTLLSLDGLPKLKWFFQGVRTLELPSSKELDEQGGTLFGIEEDELPSTSIQKLRVLELNNCEKLRFIFSSSIARGLSLLEELEITSCNNVGAIVVKEEKDGIENGDVILFHQLQTLKLDDLPELVSFLSTRSSFMTDCGQIIGEGNHDLHMPLLHHQVSFPSLQTLCMESLPKIKHIWSCGQEPKTFFKCVEQLKTLWIKNCEVLEEIVGGGGGAGAVARTLLEFPRVTNLRLENLKRLKWFYKGVHVSKWPMLEEIWIRGCEKVEIFASGVVSFEETVEDRPSEMSIKQPIFLVDELSFSSLKKLHIWNMHKLEIIWQDQVAASYFSKNIQAVHIWGCDQLLHVFQSNFRTTTILSQRLTRLWISNCRSLESIFRNMEGHNGKEPQVLIAPSSGTEESVAREDGTARHIEFPILTEMSLNSLPKLKWILEGVHTILECPSLEKLRLWECDQVLIWASKFASSSSSQETSQQNQLQTCIQLPNLLELQVQFSGWGEIFPYELVDPVPRLRRLDLRWLPMLTHLWKEDSTQPCPLFHNLEFLHLSGCGKLKNIVPSSVFLQNLTELHISSCDGLINLLTSSTAKTLVQLQKMTVKYCERITEIVAMEDGEENVAITFNKLAHLELEILPNLTHFCSGPYSFGESLKNVIVTYCSKMKPLCYGVSSTPELKGVYHT</sequence>
<protein>
    <recommendedName>
        <fullName evidence="5">AAA+ ATPase domain-containing protein</fullName>
    </recommendedName>
</protein>
<evidence type="ECO:0000313" key="7">
    <source>
        <dbReference type="Proteomes" id="UP000619265"/>
    </source>
</evidence>
<accession>A0A834CKA6</accession>
<dbReference type="PANTHER" id="PTHR33463:SF215">
    <property type="entry name" value="NB-ARC DOMAIN DISEASE RESISTANCE PROTEIN"/>
    <property type="match status" value="1"/>
</dbReference>
<keyword evidence="3" id="KW-0611">Plant defense</keyword>
<dbReference type="SUPFAM" id="SSF52047">
    <property type="entry name" value="RNI-like"/>
    <property type="match status" value="2"/>
</dbReference>
<dbReference type="Gene3D" id="3.40.50.300">
    <property type="entry name" value="P-loop containing nucleotide triphosphate hydrolases"/>
    <property type="match status" value="1"/>
</dbReference>
<dbReference type="SUPFAM" id="SSF52058">
    <property type="entry name" value="L domain-like"/>
    <property type="match status" value="1"/>
</dbReference>